<dbReference type="KEGG" id="aym:YM304_12340"/>
<dbReference type="SUPFAM" id="SSF53300">
    <property type="entry name" value="vWA-like"/>
    <property type="match status" value="1"/>
</dbReference>
<dbReference type="EMBL" id="AP012057">
    <property type="protein sequence ID" value="BAN01548.1"/>
    <property type="molecule type" value="Genomic_DNA"/>
</dbReference>
<evidence type="ECO:0000259" key="2">
    <source>
        <dbReference type="Pfam" id="PF01882"/>
    </source>
</evidence>
<dbReference type="Gene3D" id="3.40.50.410">
    <property type="entry name" value="von Willebrand factor, type A domain"/>
    <property type="match status" value="1"/>
</dbReference>
<keyword evidence="1" id="KW-0812">Transmembrane</keyword>
<gene>
    <name evidence="3" type="ORF">YM304_12340</name>
</gene>
<proteinExistence type="predicted"/>
<organism evidence="3 4">
    <name type="scientific">Ilumatobacter coccineus (strain NBRC 103263 / KCTC 29153 / YM16-304)</name>
    <dbReference type="NCBI Taxonomy" id="1313172"/>
    <lineage>
        <taxon>Bacteria</taxon>
        <taxon>Bacillati</taxon>
        <taxon>Actinomycetota</taxon>
        <taxon>Acidimicrobiia</taxon>
        <taxon>Acidimicrobiales</taxon>
        <taxon>Ilumatobacteraceae</taxon>
        <taxon>Ilumatobacter</taxon>
    </lineage>
</organism>
<keyword evidence="1" id="KW-0472">Membrane</keyword>
<dbReference type="Pfam" id="PF01882">
    <property type="entry name" value="DUF58"/>
    <property type="match status" value="1"/>
</dbReference>
<dbReference type="PANTHER" id="PTHR33608">
    <property type="entry name" value="BLL2464 PROTEIN"/>
    <property type="match status" value="1"/>
</dbReference>
<feature type="domain" description="DUF58" evidence="2">
    <location>
        <begin position="200"/>
        <end position="371"/>
    </location>
</feature>
<feature type="transmembrane region" description="Helical" evidence="1">
    <location>
        <begin position="7"/>
        <end position="27"/>
    </location>
</feature>
<dbReference type="Proteomes" id="UP000011863">
    <property type="component" value="Chromosome"/>
</dbReference>
<dbReference type="AlphaFoldDB" id="A0A6C7EAA1"/>
<dbReference type="RefSeq" id="WP_015440795.1">
    <property type="nucleotide sequence ID" value="NC_020520.1"/>
</dbReference>
<evidence type="ECO:0000313" key="4">
    <source>
        <dbReference type="Proteomes" id="UP000011863"/>
    </source>
</evidence>
<dbReference type="InterPro" id="IPR036465">
    <property type="entry name" value="vWFA_dom_sf"/>
</dbReference>
<name>A0A6C7EAA1_ILUCY</name>
<accession>A0A6C7EAA1</accession>
<evidence type="ECO:0000313" key="3">
    <source>
        <dbReference type="EMBL" id="BAN01548.1"/>
    </source>
</evidence>
<evidence type="ECO:0000256" key="1">
    <source>
        <dbReference type="SAM" id="Phobius"/>
    </source>
</evidence>
<dbReference type="InterPro" id="IPR002881">
    <property type="entry name" value="DUF58"/>
</dbReference>
<keyword evidence="4" id="KW-1185">Reference proteome</keyword>
<reference evidence="3 4" key="1">
    <citation type="journal article" date="2013" name="Int. J. Syst. Evol. Microbiol.">
        <title>Ilumatobacter nonamiense sp. nov. and Ilumatobacter coccineum sp. nov., isolated from seashore sand.</title>
        <authorList>
            <person name="Matsumoto A."/>
            <person name="Kasai H."/>
            <person name="Matsuo Y."/>
            <person name="Shizuri Y."/>
            <person name="Ichikawa N."/>
            <person name="Fujita N."/>
            <person name="Omura S."/>
            <person name="Takahashi Y."/>
        </authorList>
    </citation>
    <scope>NUCLEOTIDE SEQUENCE [LARGE SCALE GENOMIC DNA]</scope>
    <source>
        <strain evidence="4">NBRC 103263 / KCTC 29153 / YM16-304</strain>
    </source>
</reference>
<sequence>MATRRSAPIPTGWLALVVLLVAVPLAVVRSDRWALVVVALALVAVAAMIDFFAALSPNEIEVEREFPSLLTVGEQARLAWIVKNRSERSTPVAVADAIWPSLAATRRSSTFDLPGRRQHRFGATIEPSRRGRFPFGAITIRTTGPLRMMHRQQTRHVPGTLAVLPAYPSRDLMATRMRIPLESGLRSVRQRGTGTDFDQLREYRPGDDIRRVDWAATARQQKAIVREYRAERNQHVVSLLDNGRVMAGTVGGVPRVEHAMDAVLGLTQVASKLGDNVGLVTFDQQVRGIVPVSNSKAQFSRIAEAMYLLDTSYGESAYRVAFTTAASRFRRRSLFVVYTDLVETVVVESLLPAMAALTKTHLVMIAAVRDPDVADWATGAGERPDDGPAEAYRSAAAVASLTARDRAVAKLSAAGAIVVDARPGELATAVVDQYLELKAKGRL</sequence>
<protein>
    <recommendedName>
        <fullName evidence="2">DUF58 domain-containing protein</fullName>
    </recommendedName>
</protein>
<dbReference type="PANTHER" id="PTHR33608:SF3">
    <property type="entry name" value="SLR2013 PROTEIN"/>
    <property type="match status" value="1"/>
</dbReference>
<dbReference type="OrthoDB" id="845740at2"/>
<feature type="transmembrane region" description="Helical" evidence="1">
    <location>
        <begin position="33"/>
        <end position="55"/>
    </location>
</feature>
<keyword evidence="1" id="KW-1133">Transmembrane helix</keyword>